<feature type="domain" description="HTH lysR-type" evidence="5">
    <location>
        <begin position="6"/>
        <end position="63"/>
    </location>
</feature>
<accession>A0A1I1RIA5</accession>
<dbReference type="EMBL" id="FOLM01000013">
    <property type="protein sequence ID" value="SFD31978.1"/>
    <property type="molecule type" value="Genomic_DNA"/>
</dbReference>
<keyword evidence="7" id="KW-1185">Reference proteome</keyword>
<dbReference type="PANTHER" id="PTHR30346:SF0">
    <property type="entry name" value="HCA OPERON TRANSCRIPTIONAL ACTIVATOR HCAR"/>
    <property type="match status" value="1"/>
</dbReference>
<protein>
    <submittedName>
        <fullName evidence="6">DNA-binding transcriptional regulator, LysR family</fullName>
    </submittedName>
</protein>
<dbReference type="SUPFAM" id="SSF46785">
    <property type="entry name" value="Winged helix' DNA-binding domain"/>
    <property type="match status" value="1"/>
</dbReference>
<reference evidence="6 7" key="1">
    <citation type="submission" date="2016-10" db="EMBL/GenBank/DDBJ databases">
        <authorList>
            <person name="de Groot N.N."/>
        </authorList>
    </citation>
    <scope>NUCLEOTIDE SEQUENCE [LARGE SCALE GENOMIC DNA]</scope>
    <source>
        <strain evidence="6 7">CGMCC 4.5739</strain>
    </source>
</reference>
<dbReference type="PRINTS" id="PR00039">
    <property type="entry name" value="HTHLYSR"/>
</dbReference>
<dbReference type="PANTHER" id="PTHR30346">
    <property type="entry name" value="TRANSCRIPTIONAL DUAL REGULATOR HCAR-RELATED"/>
    <property type="match status" value="1"/>
</dbReference>
<evidence type="ECO:0000256" key="4">
    <source>
        <dbReference type="ARBA" id="ARBA00023163"/>
    </source>
</evidence>
<dbReference type="InterPro" id="IPR036390">
    <property type="entry name" value="WH_DNA-bd_sf"/>
</dbReference>
<name>A0A1I1RIA5_9ACTN</name>
<dbReference type="GO" id="GO:0003700">
    <property type="term" value="F:DNA-binding transcription factor activity"/>
    <property type="evidence" value="ECO:0007669"/>
    <property type="project" value="InterPro"/>
</dbReference>
<gene>
    <name evidence="6" type="ORF">SAMN05421773_11324</name>
</gene>
<evidence type="ECO:0000256" key="2">
    <source>
        <dbReference type="ARBA" id="ARBA00023015"/>
    </source>
</evidence>
<dbReference type="Gene3D" id="3.40.190.10">
    <property type="entry name" value="Periplasmic binding protein-like II"/>
    <property type="match status" value="2"/>
</dbReference>
<evidence type="ECO:0000313" key="7">
    <source>
        <dbReference type="Proteomes" id="UP000199207"/>
    </source>
</evidence>
<dbReference type="PROSITE" id="PS50931">
    <property type="entry name" value="HTH_LYSR"/>
    <property type="match status" value="1"/>
</dbReference>
<comment type="similarity">
    <text evidence="1">Belongs to the LysR transcriptional regulatory family.</text>
</comment>
<evidence type="ECO:0000256" key="1">
    <source>
        <dbReference type="ARBA" id="ARBA00009437"/>
    </source>
</evidence>
<dbReference type="AlphaFoldDB" id="A0A1I1RIA5"/>
<dbReference type="Pfam" id="PF03466">
    <property type="entry name" value="LysR_substrate"/>
    <property type="match status" value="1"/>
</dbReference>
<dbReference type="Gene3D" id="1.10.10.10">
    <property type="entry name" value="Winged helix-like DNA-binding domain superfamily/Winged helix DNA-binding domain"/>
    <property type="match status" value="1"/>
</dbReference>
<dbReference type="GO" id="GO:0032993">
    <property type="term" value="C:protein-DNA complex"/>
    <property type="evidence" value="ECO:0007669"/>
    <property type="project" value="TreeGrafter"/>
</dbReference>
<dbReference type="Pfam" id="PF00126">
    <property type="entry name" value="HTH_1"/>
    <property type="match status" value="1"/>
</dbReference>
<dbReference type="FunFam" id="1.10.10.10:FF:000001">
    <property type="entry name" value="LysR family transcriptional regulator"/>
    <property type="match status" value="1"/>
</dbReference>
<proteinExistence type="inferred from homology"/>
<keyword evidence="4" id="KW-0804">Transcription</keyword>
<dbReference type="STRING" id="910347.SAMN05421773_11324"/>
<sequence>MLPRDTDPRLLRAFAAVAEDLHFTRAAARLFVAQQALSRDIRRLEREWGLPLFSRTTRQVTLTAEGERLLPQVHKVLAAHEELAAALGPAGHRPLVVDVGSPGITGRRVLDAVREAAPELEFIARYHSGLTGAATEITAGRVDVSFGRFAGLSPTLRAGLEHLPVRFERVAVLLPEDHPLAGPGELPLARLAGETLYAGAGNPETAEWTDFARTLFAGRSIRLAAPFPMIQGDAEFVRVVRKQGWSVLASELFTGLPGMVVRPLAAPVVLSPVSMVWRRGLRHPGLDALRAAAAELAARHGWLARPPGAWLPAADRNLLSL</sequence>
<dbReference type="GO" id="GO:0003677">
    <property type="term" value="F:DNA binding"/>
    <property type="evidence" value="ECO:0007669"/>
    <property type="project" value="UniProtKB-KW"/>
</dbReference>
<keyword evidence="2" id="KW-0805">Transcription regulation</keyword>
<dbReference type="InterPro" id="IPR000847">
    <property type="entry name" value="LysR_HTH_N"/>
</dbReference>
<dbReference type="Proteomes" id="UP000199207">
    <property type="component" value="Unassembled WGS sequence"/>
</dbReference>
<dbReference type="SUPFAM" id="SSF53850">
    <property type="entry name" value="Periplasmic binding protein-like II"/>
    <property type="match status" value="1"/>
</dbReference>
<evidence type="ECO:0000313" key="6">
    <source>
        <dbReference type="EMBL" id="SFD31978.1"/>
    </source>
</evidence>
<dbReference type="InterPro" id="IPR036388">
    <property type="entry name" value="WH-like_DNA-bd_sf"/>
</dbReference>
<dbReference type="InterPro" id="IPR005119">
    <property type="entry name" value="LysR_subst-bd"/>
</dbReference>
<evidence type="ECO:0000256" key="3">
    <source>
        <dbReference type="ARBA" id="ARBA00023125"/>
    </source>
</evidence>
<organism evidence="6 7">
    <name type="scientific">Streptomyces aidingensis</name>
    <dbReference type="NCBI Taxonomy" id="910347"/>
    <lineage>
        <taxon>Bacteria</taxon>
        <taxon>Bacillati</taxon>
        <taxon>Actinomycetota</taxon>
        <taxon>Actinomycetes</taxon>
        <taxon>Kitasatosporales</taxon>
        <taxon>Streptomycetaceae</taxon>
        <taxon>Streptomyces</taxon>
    </lineage>
</organism>
<evidence type="ECO:0000259" key="5">
    <source>
        <dbReference type="PROSITE" id="PS50931"/>
    </source>
</evidence>
<keyword evidence="3 6" id="KW-0238">DNA-binding</keyword>